<feature type="region of interest" description="Disordered" evidence="1">
    <location>
        <begin position="248"/>
        <end position="292"/>
    </location>
</feature>
<gene>
    <name evidence="2" type="ORF">GTHE00462_LOCUS13202</name>
</gene>
<organism evidence="2">
    <name type="scientific">Guillardia theta</name>
    <name type="common">Cryptophyte</name>
    <name type="synonym">Cryptomonas phi</name>
    <dbReference type="NCBI Taxonomy" id="55529"/>
    <lineage>
        <taxon>Eukaryota</taxon>
        <taxon>Cryptophyceae</taxon>
        <taxon>Pyrenomonadales</taxon>
        <taxon>Geminigeraceae</taxon>
        <taxon>Guillardia</taxon>
    </lineage>
</organism>
<name>A0A7S4KHU9_GUITH</name>
<reference evidence="2" key="1">
    <citation type="submission" date="2021-01" db="EMBL/GenBank/DDBJ databases">
        <authorList>
            <person name="Corre E."/>
            <person name="Pelletier E."/>
            <person name="Niang G."/>
            <person name="Scheremetjew M."/>
            <person name="Finn R."/>
            <person name="Kale V."/>
            <person name="Holt S."/>
            <person name="Cochrane G."/>
            <person name="Meng A."/>
            <person name="Brown T."/>
            <person name="Cohen L."/>
        </authorList>
    </citation>
    <scope>NUCLEOTIDE SEQUENCE</scope>
    <source>
        <strain evidence="2">CCMP 2712</strain>
    </source>
</reference>
<accession>A0A7S4KHU9</accession>
<evidence type="ECO:0000313" key="2">
    <source>
        <dbReference type="EMBL" id="CAE2295504.1"/>
    </source>
</evidence>
<evidence type="ECO:0000256" key="1">
    <source>
        <dbReference type="SAM" id="MobiDB-lite"/>
    </source>
</evidence>
<dbReference type="EMBL" id="HBKN01016782">
    <property type="protein sequence ID" value="CAE2295504.1"/>
    <property type="molecule type" value="Transcribed_RNA"/>
</dbReference>
<proteinExistence type="predicted"/>
<dbReference type="AlphaFoldDB" id="A0A7S4KHU9"/>
<sequence length="292" mass="32654">MSLDVFTCKTNIIFLPTSSSSPSLSFMILLRRASCPPASFFLVVLSYWSSPTMNCCQFRESKFEGSTCKTNHLLLFPRPPAMADIQSLPSLQQLLLFLGNLYPVLRPCLQDLQDLKQPCHIMPSKLARTSLEDSSTCRMSPNDILSLNCKVWQQVRTLVNTCRHLSTLVELFLTVDMMYLALFSRVLSSTSQSQHTARGERNFSTVDFCFVVLPHPPATISGDKGRGRCCLRAGASVALPFPAHLRSREWQEARTGQNKTESRRGEDGGGEERRGGAEQSRAEQSEQDNIIL</sequence>
<protein>
    <submittedName>
        <fullName evidence="2">Uncharacterized protein</fullName>
    </submittedName>
</protein>
<feature type="compositionally biased region" description="Basic and acidic residues" evidence="1">
    <location>
        <begin position="260"/>
        <end position="284"/>
    </location>
</feature>